<evidence type="ECO:0000313" key="1">
    <source>
        <dbReference type="EMBL" id="CAF3491181.1"/>
    </source>
</evidence>
<dbReference type="EMBL" id="CAJNYV010002653">
    <property type="protein sequence ID" value="CAF3491181.1"/>
    <property type="molecule type" value="Genomic_DNA"/>
</dbReference>
<dbReference type="EMBL" id="CAJOBS010020607">
    <property type="protein sequence ID" value="CAF4968971.1"/>
    <property type="molecule type" value="Genomic_DNA"/>
</dbReference>
<comment type="caution">
    <text evidence="1">The sequence shown here is derived from an EMBL/GenBank/DDBJ whole genome shotgun (WGS) entry which is preliminary data.</text>
</comment>
<dbReference type="SUPFAM" id="SSF49899">
    <property type="entry name" value="Concanavalin A-like lectins/glucanases"/>
    <property type="match status" value="1"/>
</dbReference>
<reference evidence="1" key="1">
    <citation type="submission" date="2021-02" db="EMBL/GenBank/DDBJ databases">
        <authorList>
            <person name="Nowell W R."/>
        </authorList>
    </citation>
    <scope>NUCLEOTIDE SEQUENCE</scope>
</reference>
<organism evidence="1 3">
    <name type="scientific">Rotaria socialis</name>
    <dbReference type="NCBI Taxonomy" id="392032"/>
    <lineage>
        <taxon>Eukaryota</taxon>
        <taxon>Metazoa</taxon>
        <taxon>Spiralia</taxon>
        <taxon>Gnathifera</taxon>
        <taxon>Rotifera</taxon>
        <taxon>Eurotatoria</taxon>
        <taxon>Bdelloidea</taxon>
        <taxon>Philodinida</taxon>
        <taxon>Philodinidae</taxon>
        <taxon>Rotaria</taxon>
    </lineage>
</organism>
<feature type="non-terminal residue" evidence="1">
    <location>
        <position position="65"/>
    </location>
</feature>
<dbReference type="InterPro" id="IPR013320">
    <property type="entry name" value="ConA-like_dom_sf"/>
</dbReference>
<feature type="non-terminal residue" evidence="1">
    <location>
        <position position="1"/>
    </location>
</feature>
<proteinExistence type="predicted"/>
<gene>
    <name evidence="1" type="ORF">KIK155_LOCUS15160</name>
    <name evidence="2" type="ORF">TOA249_LOCUS34488</name>
</gene>
<dbReference type="Proteomes" id="UP000663865">
    <property type="component" value="Unassembled WGS sequence"/>
</dbReference>
<accession>A0A818GN99</accession>
<evidence type="ECO:0000313" key="3">
    <source>
        <dbReference type="Proteomes" id="UP000663865"/>
    </source>
</evidence>
<name>A0A818GN99_9BILA</name>
<sequence length="65" mass="7256">YQYGLSGQFNWTCGLASVVQQGVNPNVDHTTQTNEGYYMLAEGKNRNIYDRALLLTPVQERTSGS</sequence>
<dbReference type="Gene3D" id="2.60.120.200">
    <property type="match status" value="1"/>
</dbReference>
<protein>
    <submittedName>
        <fullName evidence="1">Uncharacterized protein</fullName>
    </submittedName>
</protein>
<dbReference type="AlphaFoldDB" id="A0A818GN99"/>
<dbReference type="Proteomes" id="UP000663838">
    <property type="component" value="Unassembled WGS sequence"/>
</dbReference>
<evidence type="ECO:0000313" key="2">
    <source>
        <dbReference type="EMBL" id="CAF4968971.1"/>
    </source>
</evidence>